<feature type="transmembrane region" description="Helical" evidence="8">
    <location>
        <begin position="173"/>
        <end position="192"/>
    </location>
</feature>
<protein>
    <recommendedName>
        <fullName evidence="8">Probable membrane transporter protein</fullName>
    </recommendedName>
</protein>
<dbReference type="InterPro" id="IPR002781">
    <property type="entry name" value="TM_pro_TauE-like"/>
</dbReference>
<keyword evidence="7 8" id="KW-0472">Membrane</keyword>
<keyword evidence="10" id="KW-1185">Reference proteome</keyword>
<dbReference type="InterPro" id="IPR052017">
    <property type="entry name" value="TSUP"/>
</dbReference>
<keyword evidence="5 8" id="KW-0812">Transmembrane</keyword>
<accession>A0A1H1HFC9</accession>
<dbReference type="Proteomes" id="UP000199365">
    <property type="component" value="Unassembled WGS sequence"/>
</dbReference>
<evidence type="ECO:0000256" key="5">
    <source>
        <dbReference type="ARBA" id="ARBA00022692"/>
    </source>
</evidence>
<keyword evidence="6 8" id="KW-1133">Transmembrane helix</keyword>
<evidence type="ECO:0000313" key="10">
    <source>
        <dbReference type="Proteomes" id="UP000199365"/>
    </source>
</evidence>
<feature type="transmembrane region" description="Helical" evidence="8">
    <location>
        <begin position="198"/>
        <end position="217"/>
    </location>
</feature>
<keyword evidence="3" id="KW-0813">Transport</keyword>
<comment type="subcellular location">
    <subcellularLocation>
        <location evidence="1 8">Cell membrane</location>
        <topology evidence="1 8">Multi-pass membrane protein</topology>
    </subcellularLocation>
</comment>
<dbReference type="RefSeq" id="WP_090805001.1">
    <property type="nucleotide sequence ID" value="NZ_FNKX01000001.1"/>
</dbReference>
<organism evidence="9 10">
    <name type="scientific">Paraburkholderia tuberum</name>
    <dbReference type="NCBI Taxonomy" id="157910"/>
    <lineage>
        <taxon>Bacteria</taxon>
        <taxon>Pseudomonadati</taxon>
        <taxon>Pseudomonadota</taxon>
        <taxon>Betaproteobacteria</taxon>
        <taxon>Burkholderiales</taxon>
        <taxon>Burkholderiaceae</taxon>
        <taxon>Paraburkholderia</taxon>
    </lineage>
</organism>
<reference evidence="10" key="1">
    <citation type="submission" date="2016-10" db="EMBL/GenBank/DDBJ databases">
        <authorList>
            <person name="Varghese N."/>
            <person name="Submissions S."/>
        </authorList>
    </citation>
    <scope>NUCLEOTIDE SEQUENCE [LARGE SCALE GENOMIC DNA]</scope>
    <source>
        <strain evidence="10">DUS833</strain>
    </source>
</reference>
<evidence type="ECO:0000256" key="3">
    <source>
        <dbReference type="ARBA" id="ARBA00022448"/>
    </source>
</evidence>
<gene>
    <name evidence="9" type="ORF">SAMN05445850_3497</name>
</gene>
<evidence type="ECO:0000256" key="7">
    <source>
        <dbReference type="ARBA" id="ARBA00023136"/>
    </source>
</evidence>
<name>A0A1H1HFC9_9BURK</name>
<evidence type="ECO:0000256" key="8">
    <source>
        <dbReference type="RuleBase" id="RU363041"/>
    </source>
</evidence>
<sequence>MLSADIALLVIGGSAVAGFVSGLAGFAFGLVAMVFWAWALPPQAIGPMLVVGSLVGQMLTVHTVRSQIRPKIIGPFIAGGIVGVPIGATLLPFIDPVGFRIGAGLLMIVYCGVMLAAKDLPTVTAGGAWADGGVGVVGGILGGIAGLVGPAPTIWCMLRGHNKDTQRAICQSFFIAMQSLTLVTYALTGLIGKQTLVLFGWMLPSSLLFAWLGSRLYRRLSDTAFRRVLLALLFASGVALLGSSLVHAIK</sequence>
<evidence type="ECO:0000313" key="9">
    <source>
        <dbReference type="EMBL" id="SDR23766.1"/>
    </source>
</evidence>
<feature type="transmembrane region" description="Helical" evidence="8">
    <location>
        <begin position="97"/>
        <end position="117"/>
    </location>
</feature>
<evidence type="ECO:0000256" key="1">
    <source>
        <dbReference type="ARBA" id="ARBA00004651"/>
    </source>
</evidence>
<feature type="transmembrane region" description="Helical" evidence="8">
    <location>
        <begin position="73"/>
        <end position="91"/>
    </location>
</feature>
<proteinExistence type="inferred from homology"/>
<dbReference type="PANTHER" id="PTHR30269:SF37">
    <property type="entry name" value="MEMBRANE TRANSPORTER PROTEIN"/>
    <property type="match status" value="1"/>
</dbReference>
<evidence type="ECO:0000256" key="2">
    <source>
        <dbReference type="ARBA" id="ARBA00009142"/>
    </source>
</evidence>
<dbReference type="STRING" id="157910.SAMN05445850_3497"/>
<evidence type="ECO:0000256" key="4">
    <source>
        <dbReference type="ARBA" id="ARBA00022475"/>
    </source>
</evidence>
<feature type="transmembrane region" description="Helical" evidence="8">
    <location>
        <begin position="44"/>
        <end position="61"/>
    </location>
</feature>
<comment type="similarity">
    <text evidence="2 8">Belongs to the 4-toluene sulfonate uptake permease (TSUP) (TC 2.A.102) family.</text>
</comment>
<feature type="transmembrane region" description="Helical" evidence="8">
    <location>
        <begin position="229"/>
        <end position="249"/>
    </location>
</feature>
<dbReference type="Pfam" id="PF01925">
    <property type="entry name" value="TauE"/>
    <property type="match status" value="1"/>
</dbReference>
<dbReference type="EMBL" id="FNKX01000001">
    <property type="protein sequence ID" value="SDR23766.1"/>
    <property type="molecule type" value="Genomic_DNA"/>
</dbReference>
<dbReference type="GO" id="GO:0005886">
    <property type="term" value="C:plasma membrane"/>
    <property type="evidence" value="ECO:0007669"/>
    <property type="project" value="UniProtKB-SubCell"/>
</dbReference>
<dbReference type="AlphaFoldDB" id="A0A1H1HFC9"/>
<evidence type="ECO:0000256" key="6">
    <source>
        <dbReference type="ARBA" id="ARBA00022989"/>
    </source>
</evidence>
<keyword evidence="4 8" id="KW-1003">Cell membrane</keyword>
<feature type="transmembrane region" description="Helical" evidence="8">
    <location>
        <begin position="7"/>
        <end position="38"/>
    </location>
</feature>
<dbReference type="PANTHER" id="PTHR30269">
    <property type="entry name" value="TRANSMEMBRANE PROTEIN YFCA"/>
    <property type="match status" value="1"/>
</dbReference>